<name>A0A1I2IJ98_9BACL</name>
<evidence type="ECO:0000313" key="1">
    <source>
        <dbReference type="EMBL" id="SFF41718.1"/>
    </source>
</evidence>
<dbReference type="InterPro" id="IPR015943">
    <property type="entry name" value="WD40/YVTN_repeat-like_dom_sf"/>
</dbReference>
<dbReference type="PANTHER" id="PTHR19879">
    <property type="entry name" value="TRANSCRIPTION INITIATION FACTOR TFIID"/>
    <property type="match status" value="1"/>
</dbReference>
<dbReference type="SUPFAM" id="SSF82171">
    <property type="entry name" value="DPP6 N-terminal domain-like"/>
    <property type="match status" value="1"/>
</dbReference>
<dbReference type="SMART" id="SM00320">
    <property type="entry name" value="WD40"/>
    <property type="match status" value="4"/>
</dbReference>
<keyword evidence="2" id="KW-1185">Reference proteome</keyword>
<protein>
    <submittedName>
        <fullName evidence="1">WD40 repeat</fullName>
    </submittedName>
</protein>
<dbReference type="Proteomes" id="UP000183410">
    <property type="component" value="Unassembled WGS sequence"/>
</dbReference>
<reference evidence="2" key="1">
    <citation type="submission" date="2016-10" db="EMBL/GenBank/DDBJ databases">
        <authorList>
            <person name="Varghese N."/>
            <person name="Submissions S."/>
        </authorList>
    </citation>
    <scope>NUCLEOTIDE SEQUENCE [LARGE SCALE GENOMIC DNA]</scope>
    <source>
        <strain evidence="2">CGMCC 1.10223</strain>
    </source>
</reference>
<dbReference type="EMBL" id="FONN01000036">
    <property type="protein sequence ID" value="SFF41718.1"/>
    <property type="molecule type" value="Genomic_DNA"/>
</dbReference>
<gene>
    <name evidence="1" type="ORF">SAMN04487969_13636</name>
</gene>
<dbReference type="Gene3D" id="2.130.10.10">
    <property type="entry name" value="YVTN repeat-like/Quinoprotein amine dehydrogenase"/>
    <property type="match status" value="2"/>
</dbReference>
<accession>A0A1I2IJ98</accession>
<dbReference type="PANTHER" id="PTHR19879:SF9">
    <property type="entry name" value="TRANSCRIPTION INITIATION FACTOR TFIID SUBUNIT 5"/>
    <property type="match status" value="1"/>
</dbReference>
<dbReference type="RefSeq" id="WP_046231176.1">
    <property type="nucleotide sequence ID" value="NZ_FONN01000036.1"/>
</dbReference>
<dbReference type="InterPro" id="IPR001680">
    <property type="entry name" value="WD40_rpt"/>
</dbReference>
<dbReference type="OrthoDB" id="2538843at2"/>
<dbReference type="AlphaFoldDB" id="A0A1I2IJ98"/>
<proteinExistence type="predicted"/>
<organism evidence="1 2">
    <name type="scientific">Paenibacillus algorifonticola</name>
    <dbReference type="NCBI Taxonomy" id="684063"/>
    <lineage>
        <taxon>Bacteria</taxon>
        <taxon>Bacillati</taxon>
        <taxon>Bacillota</taxon>
        <taxon>Bacilli</taxon>
        <taxon>Bacillales</taxon>
        <taxon>Paenibacillaceae</taxon>
        <taxon>Paenibacillus</taxon>
    </lineage>
</organism>
<sequence length="594" mass="65885">MVNTSKMKQIKKWNRTGEFHRSIQALQEAVVIPADIRSEAGCQEGFDTLYLYIEAQLYSGHVEEAEAHYPALQSLLYTWNGIYTHSYTANYQLNFIRSALDYALGSKLAAVRGFARLMEYGAQLDAQLRAAVYYYFSLADYEDYNVVDAREKLGLARREKGPTPFVVERFDELEQWIAIREARMEWEQLDRSTSTFRQIGELAGEQASSIHELALNADGSLAAVLYEDGIVRVWRTADGQLQAVIARGNGEAVGKRLESKDTAHRAALCFSPDSSLLAVGTGIGVVELFHVHGGKLGQHWEVCPDIQAEWLGGGHSQGLYTHISFSSNGRYVAVIPVVEGDVLPYADGVDMSCFHTVFVIETSGGQCVLQHAFREGRIGAVAFSEDERMLAVGVIGQEVAVWELNTGSIVYFDHDFVTMSDHGRMVSTSTIAFAHGSSMLAYPASDHTIKLISMSEWGGVYTIQRRAIVLEEGITVSAITFSEDGGTLISAEDHSRWKHGSLSVWDVERAQQLYTATIERSVAFELAIHEQGDELWVLAGPVLEIRRLSTLEQLKRLDPYQWHNSTATLQNASALADDRAACAIAFKGKVRFFG</sequence>
<evidence type="ECO:0000313" key="2">
    <source>
        <dbReference type="Proteomes" id="UP000183410"/>
    </source>
</evidence>